<dbReference type="GO" id="GO:0005737">
    <property type="term" value="C:cytoplasm"/>
    <property type="evidence" value="ECO:0007669"/>
    <property type="project" value="UniProtKB-UniRule"/>
</dbReference>
<comment type="subunit">
    <text evidence="7">Forms oligomers.</text>
</comment>
<dbReference type="AlphaFoldDB" id="A0A6A8M655"/>
<dbReference type="InterPro" id="IPR020603">
    <property type="entry name" value="MraZ_dom"/>
</dbReference>
<evidence type="ECO:0000256" key="1">
    <source>
        <dbReference type="ARBA" id="ARBA00013860"/>
    </source>
</evidence>
<comment type="subcellular location">
    <subcellularLocation>
        <location evidence="7">Cytoplasm</location>
        <location evidence="7">Nucleoid</location>
    </subcellularLocation>
</comment>
<dbReference type="RefSeq" id="WP_154571654.1">
    <property type="nucleotide sequence ID" value="NZ_DBEZJY010000081.1"/>
</dbReference>
<dbReference type="InterPro" id="IPR038619">
    <property type="entry name" value="MraZ_sf"/>
</dbReference>
<dbReference type="HAMAP" id="MF_01008">
    <property type="entry name" value="MraZ"/>
    <property type="match status" value="1"/>
</dbReference>
<dbReference type="InterPro" id="IPR007159">
    <property type="entry name" value="SpoVT-AbrB_dom"/>
</dbReference>
<evidence type="ECO:0000259" key="8">
    <source>
        <dbReference type="PROSITE" id="PS51740"/>
    </source>
</evidence>
<keyword evidence="2 7" id="KW-0963">Cytoplasm</keyword>
<dbReference type="InterPro" id="IPR037914">
    <property type="entry name" value="SpoVT-AbrB_sf"/>
</dbReference>
<keyword evidence="6 7" id="KW-0804">Transcription</keyword>
<reference evidence="9" key="1">
    <citation type="submission" date="2019-09" db="EMBL/GenBank/DDBJ databases">
        <title>In-depth cultivation of the pig gut microbiome towards novel bacterial diversity and tailored functional studies.</title>
        <authorList>
            <person name="Wylensek D."/>
            <person name="Hitch T.C.A."/>
            <person name="Clavel T."/>
        </authorList>
    </citation>
    <scope>NUCLEOTIDE SEQUENCE</scope>
    <source>
        <strain evidence="9">RF-744-FAT-WT-3</strain>
    </source>
</reference>
<dbReference type="PROSITE" id="PS51740">
    <property type="entry name" value="SPOVT_ABRB"/>
    <property type="match status" value="2"/>
</dbReference>
<dbReference type="GO" id="GO:0003700">
    <property type="term" value="F:DNA-binding transcription factor activity"/>
    <property type="evidence" value="ECO:0007669"/>
    <property type="project" value="UniProtKB-UniRule"/>
</dbReference>
<accession>A0A6A8M655</accession>
<comment type="caution">
    <text evidence="9">The sequence shown here is derived from an EMBL/GenBank/DDBJ whole genome shotgun (WGS) entry which is preliminary data.</text>
</comment>
<organism evidence="9">
    <name type="scientific">Baileyella intestinalis</name>
    <dbReference type="NCBI Taxonomy" id="2606709"/>
    <lineage>
        <taxon>Bacteria</taxon>
        <taxon>Bacillati</taxon>
        <taxon>Bacillota</taxon>
        <taxon>Clostridia</taxon>
        <taxon>Peptostreptococcales</taxon>
        <taxon>Anaerovoracaceae</taxon>
        <taxon>Baileyella</taxon>
    </lineage>
</organism>
<evidence type="ECO:0000256" key="2">
    <source>
        <dbReference type="ARBA" id="ARBA00022490"/>
    </source>
</evidence>
<name>A0A6A8M655_9FIRM</name>
<dbReference type="InterPro" id="IPR035642">
    <property type="entry name" value="MraZ_N"/>
</dbReference>
<keyword evidence="3" id="KW-0677">Repeat</keyword>
<evidence type="ECO:0000313" key="9">
    <source>
        <dbReference type="EMBL" id="MST68180.1"/>
    </source>
</evidence>
<keyword evidence="4 7" id="KW-0805">Transcription regulation</keyword>
<keyword evidence="5 7" id="KW-0238">DNA-binding</keyword>
<sequence>MFTGTYENSIDGKNRMIVPAKYRNQLGGTCMLAAGFDKCLYIYSMEDWEILVEKISKLRQTDRDVRRFIRQFFSNAEECNLDSQGRIHIPQNLIRYAGINKDLITLGALDKIEVWSREVYHDPEDENLMDNEDFVRKLESYDL</sequence>
<evidence type="ECO:0000256" key="5">
    <source>
        <dbReference type="ARBA" id="ARBA00023125"/>
    </source>
</evidence>
<evidence type="ECO:0000256" key="6">
    <source>
        <dbReference type="ARBA" id="ARBA00023163"/>
    </source>
</evidence>
<evidence type="ECO:0000256" key="4">
    <source>
        <dbReference type="ARBA" id="ARBA00023015"/>
    </source>
</evidence>
<dbReference type="InterPro" id="IPR035644">
    <property type="entry name" value="MraZ_C"/>
</dbReference>
<dbReference type="NCBIfam" id="TIGR00242">
    <property type="entry name" value="division/cell wall cluster transcriptional repressor MraZ"/>
    <property type="match status" value="1"/>
</dbReference>
<dbReference type="CDD" id="cd16320">
    <property type="entry name" value="MraZ_N"/>
    <property type="match status" value="1"/>
</dbReference>
<evidence type="ECO:0000256" key="3">
    <source>
        <dbReference type="ARBA" id="ARBA00022737"/>
    </source>
</evidence>
<dbReference type="Gene3D" id="3.40.1550.20">
    <property type="entry name" value="Transcriptional regulator MraZ domain"/>
    <property type="match status" value="1"/>
</dbReference>
<dbReference type="Pfam" id="PF02381">
    <property type="entry name" value="MraZ"/>
    <property type="match status" value="2"/>
</dbReference>
<feature type="domain" description="SpoVT-AbrB" evidence="8">
    <location>
        <begin position="5"/>
        <end position="47"/>
    </location>
</feature>
<dbReference type="EMBL" id="VUNB01000001">
    <property type="protein sequence ID" value="MST68180.1"/>
    <property type="molecule type" value="Genomic_DNA"/>
</dbReference>
<protein>
    <recommendedName>
        <fullName evidence="1 7">Transcriptional regulator MraZ</fullName>
    </recommendedName>
</protein>
<comment type="similarity">
    <text evidence="7">Belongs to the MraZ family.</text>
</comment>
<proteinExistence type="inferred from homology"/>
<evidence type="ECO:0000256" key="7">
    <source>
        <dbReference type="HAMAP-Rule" id="MF_01008"/>
    </source>
</evidence>
<dbReference type="GO" id="GO:0009295">
    <property type="term" value="C:nucleoid"/>
    <property type="evidence" value="ECO:0007669"/>
    <property type="project" value="UniProtKB-SubCell"/>
</dbReference>
<dbReference type="PANTHER" id="PTHR34701">
    <property type="entry name" value="TRANSCRIPTIONAL REGULATOR MRAZ"/>
    <property type="match status" value="1"/>
</dbReference>
<dbReference type="SUPFAM" id="SSF89447">
    <property type="entry name" value="AbrB/MazE/MraZ-like"/>
    <property type="match status" value="1"/>
</dbReference>
<dbReference type="InterPro" id="IPR003444">
    <property type="entry name" value="MraZ"/>
</dbReference>
<dbReference type="CDD" id="cd16321">
    <property type="entry name" value="MraZ_C"/>
    <property type="match status" value="1"/>
</dbReference>
<dbReference type="GO" id="GO:2000143">
    <property type="term" value="P:negative regulation of DNA-templated transcription initiation"/>
    <property type="evidence" value="ECO:0007669"/>
    <property type="project" value="TreeGrafter"/>
</dbReference>
<gene>
    <name evidence="7 9" type="primary">mraZ</name>
    <name evidence="9" type="ORF">FYJ66_00960</name>
</gene>
<feature type="domain" description="SpoVT-AbrB" evidence="8">
    <location>
        <begin position="76"/>
        <end position="119"/>
    </location>
</feature>
<dbReference type="GO" id="GO:0000976">
    <property type="term" value="F:transcription cis-regulatory region binding"/>
    <property type="evidence" value="ECO:0007669"/>
    <property type="project" value="TreeGrafter"/>
</dbReference>
<dbReference type="PANTHER" id="PTHR34701:SF1">
    <property type="entry name" value="TRANSCRIPTIONAL REGULATOR MRAZ"/>
    <property type="match status" value="1"/>
</dbReference>